<dbReference type="InterPro" id="IPR006608">
    <property type="entry name" value="CC2D1A/B_DM14"/>
</dbReference>
<evidence type="ECO:0000256" key="2">
    <source>
        <dbReference type="SAM" id="MobiDB-lite"/>
    </source>
</evidence>
<dbReference type="SMART" id="SM00685">
    <property type="entry name" value="DM14"/>
    <property type="match status" value="4"/>
</dbReference>
<feature type="compositionally biased region" description="Acidic residues" evidence="2">
    <location>
        <begin position="29"/>
        <end position="47"/>
    </location>
</feature>
<feature type="compositionally biased region" description="Acidic residues" evidence="2">
    <location>
        <begin position="266"/>
        <end position="282"/>
    </location>
</feature>
<feature type="region of interest" description="Disordered" evidence="2">
    <location>
        <begin position="476"/>
        <end position="540"/>
    </location>
</feature>
<dbReference type="Pfam" id="PF00168">
    <property type="entry name" value="C2"/>
    <property type="match status" value="1"/>
</dbReference>
<dbReference type="PANTHER" id="PTHR13076">
    <property type="entry name" value="COILED-COIL AND C2 DOMAIN-CONTAINING PROTEIN 1-LIKE"/>
    <property type="match status" value="1"/>
</dbReference>
<dbReference type="Proteomes" id="UP000694867">
    <property type="component" value="Unplaced"/>
</dbReference>
<feature type="region of interest" description="Disordered" evidence="2">
    <location>
        <begin position="25"/>
        <end position="146"/>
    </location>
</feature>
<feature type="domain" description="C2" evidence="3">
    <location>
        <begin position="699"/>
        <end position="827"/>
    </location>
</feature>
<dbReference type="InterPro" id="IPR000008">
    <property type="entry name" value="C2_dom"/>
</dbReference>
<protein>
    <submittedName>
        <fullName evidence="5">Coiled-coil and C2 domain-containing protein 1-like</fullName>
    </submittedName>
</protein>
<sequence length="867" mass="95768">MSKKPRTKGRLSGNMNLANLGLLDINDLNFDDDGGNDDDGDDGDLEAELNALISGGAPRKREEPKQKRAPTDLATITAMADAAMKDQVSDHESDYEGIENDEELLAELNELGESSPPETPSRKAVSRPPTVPMDGASRSAADPSPQDIVDVLQIRLKNYQDAESAARDLNDISKARRFSRGIKTLQDQLKAAKLGKPVLGADIPPPVAIPKPKHVPIEQPAPVLEEERPQPARMTEPSPMDETPPLIPPRSASNRYPPPEIADLLGEADDDFDPTEFEEEEVETKPPPRPAPRPPAAAPLPSRPAPQIPSASQSRPVVQPTEPSDQKGLLMFRRDQYKKAALEAKHRGDTEQALKYVRIAKQFDSVIQALSEGKPVDLTGMPPPPGVPGGPEPSKQPTRAENPEDYDLDVKEDPSIYKAPPAAQTILEALEQRLAKYEETEAQAKAENNSSKVRRIGRILKDYKSAIKAQKAGKPYDFADLPAPPGFGPIPLDAPKPPSQGPAPQRSAPSVVAKPQSAPGRPAAPRPMPTPAPTTSKQSIKKQLSVTFEKQKQFLLERQTMFRDAAKEALKNGASKEQAMVYLRMSKGIQPMIEATENGLPVDLSTIPIPPQLQQDFVVLEAEESGEQLSADSEELYRTLERELVAQFETCSRNQENFFKLGDVSSGTKFEKLGLDTKRDLSVLKASWKRGDSIPVFRYEDRVFTIIRHNHDVPENQMQVSVIRGITLPGKPNELDTYVKIDFPFRAEAPQSYRGYTVKDTTNPEYNTTCSFEVVRHSRSFIRVLKRIQLKIEVWSKRGFLRADGLIGVASIKLADLETKCEIHDVFPLMDGRKDSGGKLEVKIRVSEPFSTKQIEEIKERWLIIGA</sequence>
<feature type="compositionally biased region" description="Pro residues" evidence="2">
    <location>
        <begin position="482"/>
        <end position="501"/>
    </location>
</feature>
<dbReference type="AlphaFoldDB" id="A0AAJ6QN14"/>
<dbReference type="KEGG" id="goe:100899734"/>
<dbReference type="RefSeq" id="XP_003738228.1">
    <property type="nucleotide sequence ID" value="XM_003738180.1"/>
</dbReference>
<comment type="similarity">
    <text evidence="1">Belongs to the CC2D1 family.</text>
</comment>
<organism evidence="4 5">
    <name type="scientific">Galendromus occidentalis</name>
    <name type="common">western predatory mite</name>
    <dbReference type="NCBI Taxonomy" id="34638"/>
    <lineage>
        <taxon>Eukaryota</taxon>
        <taxon>Metazoa</taxon>
        <taxon>Ecdysozoa</taxon>
        <taxon>Arthropoda</taxon>
        <taxon>Chelicerata</taxon>
        <taxon>Arachnida</taxon>
        <taxon>Acari</taxon>
        <taxon>Parasitiformes</taxon>
        <taxon>Mesostigmata</taxon>
        <taxon>Gamasina</taxon>
        <taxon>Phytoseioidea</taxon>
        <taxon>Phytoseiidae</taxon>
        <taxon>Typhlodrominae</taxon>
        <taxon>Galendromus</taxon>
    </lineage>
</organism>
<dbReference type="PROSITE" id="PS50004">
    <property type="entry name" value="C2"/>
    <property type="match status" value="1"/>
</dbReference>
<evidence type="ECO:0000256" key="1">
    <source>
        <dbReference type="ARBA" id="ARBA00010672"/>
    </source>
</evidence>
<gene>
    <name evidence="5" type="primary">LOC100899734</name>
</gene>
<dbReference type="InterPro" id="IPR035892">
    <property type="entry name" value="C2_domain_sf"/>
</dbReference>
<feature type="region of interest" description="Disordered" evidence="2">
    <location>
        <begin position="198"/>
        <end position="330"/>
    </location>
</feature>
<dbReference type="InterPro" id="IPR039725">
    <property type="entry name" value="CC2D1A/B"/>
</dbReference>
<evidence type="ECO:0000313" key="5">
    <source>
        <dbReference type="RefSeq" id="XP_003738228.1"/>
    </source>
</evidence>
<evidence type="ECO:0000259" key="3">
    <source>
        <dbReference type="PROSITE" id="PS50004"/>
    </source>
</evidence>
<feature type="compositionally biased region" description="Basic and acidic residues" evidence="2">
    <location>
        <begin position="83"/>
        <end position="94"/>
    </location>
</feature>
<evidence type="ECO:0000313" key="4">
    <source>
        <dbReference type="Proteomes" id="UP000694867"/>
    </source>
</evidence>
<accession>A0AAJ6QN14</accession>
<feature type="compositionally biased region" description="Pro residues" evidence="2">
    <location>
        <begin position="522"/>
        <end position="532"/>
    </location>
</feature>
<dbReference type="GO" id="GO:0001227">
    <property type="term" value="F:DNA-binding transcription repressor activity, RNA polymerase II-specific"/>
    <property type="evidence" value="ECO:0007669"/>
    <property type="project" value="InterPro"/>
</dbReference>
<dbReference type="SUPFAM" id="SSF49562">
    <property type="entry name" value="C2 domain (Calcium/lipid-binding domain, CaLB)"/>
    <property type="match status" value="1"/>
</dbReference>
<feature type="compositionally biased region" description="Basic and acidic residues" evidence="2">
    <location>
        <begin position="59"/>
        <end position="70"/>
    </location>
</feature>
<dbReference type="Pfam" id="PF21528">
    <property type="entry name" value="CC2D1A-B_DM14"/>
    <property type="match status" value="3"/>
</dbReference>
<dbReference type="GeneID" id="100899734"/>
<keyword evidence="4" id="KW-1185">Reference proteome</keyword>
<dbReference type="PANTHER" id="PTHR13076:SF9">
    <property type="entry name" value="COILED-COIL AND C2 DOMAIN-CONTAINING PROTEIN 1-LIKE"/>
    <property type="match status" value="1"/>
</dbReference>
<reference evidence="5" key="1">
    <citation type="submission" date="2025-08" db="UniProtKB">
        <authorList>
            <consortium name="RefSeq"/>
        </authorList>
    </citation>
    <scope>IDENTIFICATION</scope>
</reference>
<feature type="region of interest" description="Disordered" evidence="2">
    <location>
        <begin position="371"/>
        <end position="411"/>
    </location>
</feature>
<feature type="compositionally biased region" description="Acidic residues" evidence="2">
    <location>
        <begin position="95"/>
        <end position="105"/>
    </location>
</feature>
<name>A0AAJ6QN14_9ACAR</name>
<dbReference type="Gene3D" id="2.60.40.150">
    <property type="entry name" value="C2 domain"/>
    <property type="match status" value="1"/>
</dbReference>
<dbReference type="SMART" id="SM00239">
    <property type="entry name" value="C2"/>
    <property type="match status" value="1"/>
</dbReference>
<feature type="compositionally biased region" description="Pro residues" evidence="2">
    <location>
        <begin position="381"/>
        <end position="391"/>
    </location>
</feature>
<proteinExistence type="inferred from homology"/>
<feature type="compositionally biased region" description="Pro residues" evidence="2">
    <location>
        <begin position="285"/>
        <end position="307"/>
    </location>
</feature>